<dbReference type="Proteomes" id="UP000214689">
    <property type="component" value="Chromosome"/>
</dbReference>
<dbReference type="SUPFAM" id="SSF52540">
    <property type="entry name" value="P-loop containing nucleoside triphosphate hydrolases"/>
    <property type="match status" value="1"/>
</dbReference>
<feature type="domain" description="AAA" evidence="4">
    <location>
        <begin position="14"/>
        <end position="163"/>
    </location>
</feature>
<dbReference type="PANTHER" id="PTHR43384">
    <property type="entry name" value="SEPTUM SITE-DETERMINING PROTEIN MIND HOMOLOG, CHLOROPLASTIC-RELATED"/>
    <property type="match status" value="1"/>
</dbReference>
<dbReference type="InterPro" id="IPR027417">
    <property type="entry name" value="P-loop_NTPase"/>
</dbReference>
<dbReference type="Gene3D" id="3.40.50.300">
    <property type="entry name" value="P-loop containing nucleotide triphosphate hydrolases"/>
    <property type="match status" value="1"/>
</dbReference>
<keyword evidence="2 3" id="KW-0067">ATP-binding</keyword>
<keyword evidence="6" id="KW-1185">Reference proteome</keyword>
<dbReference type="GO" id="GO:0051782">
    <property type="term" value="P:negative regulation of cell division"/>
    <property type="evidence" value="ECO:0007669"/>
    <property type="project" value="TreeGrafter"/>
</dbReference>
<evidence type="ECO:0000259" key="4">
    <source>
        <dbReference type="Pfam" id="PF13614"/>
    </source>
</evidence>
<name>A0A223AT33_9FIRM</name>
<organism evidence="5 6">
    <name type="scientific">Mogibacterium pumilum</name>
    <dbReference type="NCBI Taxonomy" id="86332"/>
    <lineage>
        <taxon>Bacteria</taxon>
        <taxon>Bacillati</taxon>
        <taxon>Bacillota</taxon>
        <taxon>Clostridia</taxon>
        <taxon>Peptostreptococcales</taxon>
        <taxon>Anaerovoracaceae</taxon>
        <taxon>Mogibacterium</taxon>
    </lineage>
</organism>
<dbReference type="GO" id="GO:0005524">
    <property type="term" value="F:ATP binding"/>
    <property type="evidence" value="ECO:0007669"/>
    <property type="project" value="UniProtKB-KW"/>
</dbReference>
<dbReference type="InterPro" id="IPR050625">
    <property type="entry name" value="ParA/MinD_ATPase"/>
</dbReference>
<accession>A0A223AT33</accession>
<dbReference type="InterPro" id="IPR025669">
    <property type="entry name" value="AAA_dom"/>
</dbReference>
<dbReference type="EMBL" id="CP016199">
    <property type="protein sequence ID" value="ASS38123.1"/>
    <property type="molecule type" value="Genomic_DNA"/>
</dbReference>
<dbReference type="GO" id="GO:0016887">
    <property type="term" value="F:ATP hydrolysis activity"/>
    <property type="evidence" value="ECO:0007669"/>
    <property type="project" value="TreeGrafter"/>
</dbReference>
<keyword evidence="1 3" id="KW-0547">Nucleotide-binding</keyword>
<evidence type="ECO:0000313" key="5">
    <source>
        <dbReference type="EMBL" id="ASS38123.1"/>
    </source>
</evidence>
<dbReference type="PIRSF" id="PIRSF003092">
    <property type="entry name" value="MinD"/>
    <property type="match status" value="1"/>
</dbReference>
<dbReference type="AlphaFoldDB" id="A0A223AT33"/>
<evidence type="ECO:0000256" key="2">
    <source>
        <dbReference type="ARBA" id="ARBA00022840"/>
    </source>
</evidence>
<dbReference type="GO" id="GO:0009898">
    <property type="term" value="C:cytoplasmic side of plasma membrane"/>
    <property type="evidence" value="ECO:0007669"/>
    <property type="project" value="TreeGrafter"/>
</dbReference>
<reference evidence="6" key="1">
    <citation type="submission" date="2016-05" db="EMBL/GenBank/DDBJ databases">
        <authorList>
            <person name="Holder M.E."/>
            <person name="Ajami N.J."/>
            <person name="Petrosino J.F."/>
        </authorList>
    </citation>
    <scope>NUCLEOTIDE SEQUENCE [LARGE SCALE GENOMIC DNA]</scope>
    <source>
        <strain evidence="6">ATCC 700696</strain>
    </source>
</reference>
<gene>
    <name evidence="5" type="ORF">AXF17_06690</name>
</gene>
<proteinExistence type="predicted"/>
<evidence type="ECO:0000256" key="1">
    <source>
        <dbReference type="ARBA" id="ARBA00022741"/>
    </source>
</evidence>
<protein>
    <recommendedName>
        <fullName evidence="4">AAA domain-containing protein</fullName>
    </recommendedName>
</protein>
<dbReference type="GO" id="GO:0005829">
    <property type="term" value="C:cytosol"/>
    <property type="evidence" value="ECO:0007669"/>
    <property type="project" value="TreeGrafter"/>
</dbReference>
<sequence>MNKILKWRVPKVSKTIYVTSGKGGTGKSTFAANLGLTLAYMGKRVILLDMNMGMRDLDLYIGVQNEAIFDIYDVIMRTCEPKDAIIHSNFAEKLSIIPAHQGGNWIDISRADIDELIEHLKREYDVVIMDGAPGINRAVDLCHNSADEVIIVTTPDYVAIRDADAIEDRLIKCEIMNRHYVINRMMPVSEDLGCGPGLAEIDLRFKSELLGVIMEDENIRASCNIGIPIVAKRDTYIARNFNKIAERVIREILQ</sequence>
<evidence type="ECO:0000313" key="6">
    <source>
        <dbReference type="Proteomes" id="UP000214689"/>
    </source>
</evidence>
<dbReference type="InterPro" id="IPR025501">
    <property type="entry name" value="MinD_FleN"/>
</dbReference>
<dbReference type="RefSeq" id="WP_157682588.1">
    <property type="nucleotide sequence ID" value="NZ_CP016199.1"/>
</dbReference>
<dbReference type="Pfam" id="PF13614">
    <property type="entry name" value="AAA_31"/>
    <property type="match status" value="1"/>
</dbReference>
<evidence type="ECO:0000256" key="3">
    <source>
        <dbReference type="PIRSR" id="PIRSR003092-1"/>
    </source>
</evidence>
<dbReference type="OrthoDB" id="9773088at2"/>
<feature type="binding site" evidence="3">
    <location>
        <begin position="22"/>
        <end position="29"/>
    </location>
    <ligand>
        <name>ATP</name>
        <dbReference type="ChEBI" id="CHEBI:30616"/>
    </ligand>
</feature>
<dbReference type="PANTHER" id="PTHR43384:SF6">
    <property type="entry name" value="SEPTUM SITE-DETERMINING PROTEIN MIND HOMOLOG, CHLOROPLASTIC"/>
    <property type="match status" value="1"/>
</dbReference>